<dbReference type="PANTHER" id="PTHR47829">
    <property type="entry name" value="HYDROLASE, PUTATIVE (AFU_ORTHOLOGUE AFUA_1G12880)-RELATED"/>
    <property type="match status" value="1"/>
</dbReference>
<accession>A0A516GY44</accession>
<dbReference type="EMBL" id="CP041636">
    <property type="protein sequence ID" value="QDO96446.1"/>
    <property type="molecule type" value="Genomic_DNA"/>
</dbReference>
<gene>
    <name evidence="2" type="ORF">FNB15_03785</name>
</gene>
<dbReference type="NCBIfam" id="TIGR02247">
    <property type="entry name" value="HAD-1A3-hyp"/>
    <property type="match status" value="1"/>
</dbReference>
<dbReference type="KEGG" id="fer:FNB15_03785"/>
<dbReference type="Gene3D" id="1.10.150.240">
    <property type="entry name" value="Putative phosphatase, domain 2"/>
    <property type="match status" value="1"/>
</dbReference>
<dbReference type="SFLD" id="SFLDG01129">
    <property type="entry name" value="C1.5:_HAD__Beta-PGM__Phosphata"/>
    <property type="match status" value="1"/>
</dbReference>
<dbReference type="SFLD" id="SFLDS00003">
    <property type="entry name" value="Haloacid_Dehalogenase"/>
    <property type="match status" value="1"/>
</dbReference>
<protein>
    <submittedName>
        <fullName evidence="2">HAD-IA family hydrolase</fullName>
    </submittedName>
</protein>
<evidence type="ECO:0000313" key="3">
    <source>
        <dbReference type="Proteomes" id="UP000317496"/>
    </source>
</evidence>
<dbReference type="InterPro" id="IPR052898">
    <property type="entry name" value="ACAD10-like"/>
</dbReference>
<dbReference type="InterPro" id="IPR036412">
    <property type="entry name" value="HAD-like_sf"/>
</dbReference>
<dbReference type="Gene3D" id="3.40.50.1000">
    <property type="entry name" value="HAD superfamily/HAD-like"/>
    <property type="match status" value="1"/>
</dbReference>
<dbReference type="NCBIfam" id="TIGR01509">
    <property type="entry name" value="HAD-SF-IA-v3"/>
    <property type="match status" value="1"/>
</dbReference>
<organism evidence="2 3">
    <name type="scientific">Ferrovibrio terrae</name>
    <dbReference type="NCBI Taxonomy" id="2594003"/>
    <lineage>
        <taxon>Bacteria</taxon>
        <taxon>Pseudomonadati</taxon>
        <taxon>Pseudomonadota</taxon>
        <taxon>Alphaproteobacteria</taxon>
        <taxon>Rhodospirillales</taxon>
        <taxon>Rhodospirillaceae</taxon>
        <taxon>Ferrovibrio</taxon>
    </lineage>
</organism>
<dbReference type="AlphaFoldDB" id="A0A516GY44"/>
<reference evidence="2 3" key="1">
    <citation type="submission" date="2019-07" db="EMBL/GenBank/DDBJ databases">
        <title>Genome sequencing for Ferrovibrio sp. K5.</title>
        <authorList>
            <person name="Park S.-J."/>
        </authorList>
    </citation>
    <scope>NUCLEOTIDE SEQUENCE [LARGE SCALE GENOMIC DNA]</scope>
    <source>
        <strain evidence="2 3">K5</strain>
    </source>
</reference>
<dbReference type="InterPro" id="IPR011945">
    <property type="entry name" value="HAD-SF_ppase_IA/epoxid_hydro_N"/>
</dbReference>
<keyword evidence="3" id="KW-1185">Reference proteome</keyword>
<dbReference type="Pfam" id="PF00702">
    <property type="entry name" value="Hydrolase"/>
    <property type="match status" value="1"/>
</dbReference>
<evidence type="ECO:0000256" key="1">
    <source>
        <dbReference type="ARBA" id="ARBA00022990"/>
    </source>
</evidence>
<dbReference type="SUPFAM" id="SSF56784">
    <property type="entry name" value="HAD-like"/>
    <property type="match status" value="1"/>
</dbReference>
<dbReference type="CDD" id="cd02603">
    <property type="entry name" value="HAD_sEH-N_like"/>
    <property type="match status" value="1"/>
</dbReference>
<dbReference type="InterPro" id="IPR006439">
    <property type="entry name" value="HAD-SF_hydro_IA"/>
</dbReference>
<keyword evidence="2" id="KW-0378">Hydrolase</keyword>
<dbReference type="PANTHER" id="PTHR47829:SF1">
    <property type="entry name" value="HAD FAMILY PHOSPHATASE"/>
    <property type="match status" value="1"/>
</dbReference>
<sequence length="217" mass="23538">MSANPAIKAVLWDFGGVISTSPFDAFRRFEAERGLPRDFLRRVNSTNPHSNAWACFERGEIDSVVFGERFLTESTALGTAIHGREILALISGDIRPRMVAALKAVKTRYKIACLTNNMPHGHGPSMTGSPERARQVAEVIALFEVVVESSKVGVRKPEPAFYERACSLLGIQPGEAVFLDDLGINLKPAAAMGMTTIKVTDPDAALAELGRIIGMEL</sequence>
<dbReference type="InterPro" id="IPR023214">
    <property type="entry name" value="HAD_sf"/>
</dbReference>
<dbReference type="OrthoDB" id="9807742at2"/>
<dbReference type="Proteomes" id="UP000317496">
    <property type="component" value="Chromosome"/>
</dbReference>
<dbReference type="GO" id="GO:0016787">
    <property type="term" value="F:hydrolase activity"/>
    <property type="evidence" value="ECO:0007669"/>
    <property type="project" value="UniProtKB-KW"/>
</dbReference>
<dbReference type="InterPro" id="IPR023198">
    <property type="entry name" value="PGP-like_dom2"/>
</dbReference>
<evidence type="ECO:0000313" key="2">
    <source>
        <dbReference type="EMBL" id="QDO96446.1"/>
    </source>
</evidence>
<proteinExistence type="predicted"/>
<dbReference type="RefSeq" id="WP_144067427.1">
    <property type="nucleotide sequence ID" value="NZ_CP041636.1"/>
</dbReference>
<keyword evidence="1" id="KW-0007">Acetylation</keyword>
<name>A0A516GY44_9PROT</name>